<organism evidence="1">
    <name type="scientific">Anguilla anguilla</name>
    <name type="common">European freshwater eel</name>
    <name type="synonym">Muraena anguilla</name>
    <dbReference type="NCBI Taxonomy" id="7936"/>
    <lineage>
        <taxon>Eukaryota</taxon>
        <taxon>Metazoa</taxon>
        <taxon>Chordata</taxon>
        <taxon>Craniata</taxon>
        <taxon>Vertebrata</taxon>
        <taxon>Euteleostomi</taxon>
        <taxon>Actinopterygii</taxon>
        <taxon>Neopterygii</taxon>
        <taxon>Teleostei</taxon>
        <taxon>Anguilliformes</taxon>
        <taxon>Anguillidae</taxon>
        <taxon>Anguilla</taxon>
    </lineage>
</organism>
<accession>A0A0E9U1N6</accession>
<reference evidence="1" key="2">
    <citation type="journal article" date="2015" name="Fish Shellfish Immunol.">
        <title>Early steps in the European eel (Anguilla anguilla)-Vibrio vulnificus interaction in the gills: Role of the RtxA13 toxin.</title>
        <authorList>
            <person name="Callol A."/>
            <person name="Pajuelo D."/>
            <person name="Ebbesson L."/>
            <person name="Teles M."/>
            <person name="MacKenzie S."/>
            <person name="Amaro C."/>
        </authorList>
    </citation>
    <scope>NUCLEOTIDE SEQUENCE</scope>
</reference>
<evidence type="ECO:0000313" key="1">
    <source>
        <dbReference type="EMBL" id="JAH59657.1"/>
    </source>
</evidence>
<reference evidence="1" key="1">
    <citation type="submission" date="2014-11" db="EMBL/GenBank/DDBJ databases">
        <authorList>
            <person name="Amaro Gonzalez C."/>
        </authorList>
    </citation>
    <scope>NUCLEOTIDE SEQUENCE</scope>
</reference>
<dbReference type="EMBL" id="GBXM01048920">
    <property type="protein sequence ID" value="JAH59657.1"/>
    <property type="molecule type" value="Transcribed_RNA"/>
</dbReference>
<name>A0A0E9U1N6_ANGAN</name>
<protein>
    <submittedName>
        <fullName evidence="1">Uncharacterized protein</fullName>
    </submittedName>
</protein>
<proteinExistence type="predicted"/>
<sequence length="28" mass="3184">MWLSSLSFSQSSSLSFSQWSSLYMLCCS</sequence>
<dbReference type="AlphaFoldDB" id="A0A0E9U1N6"/>